<sequence>MQSLERTVVDSGGVSPEMAAEDNGGEEEQPVDGVEQDLVIGPWQITMRWSSAVTGGPTELTIKPAATTSSDATTRGITVSTLRAIPLTQLSREARAISSAVSRAQGGDALAEAIVFMARRIGQEVQANPRPGRAGRSDEFFALVAAVYSWYVDSGYSDPVRQLADACDCKWRVAANWVRLAREKDLLAPAVERRAGGLLTERALRILESVDYGISHEPTVAPTSSAAPPPPARSISPVGGNEQG</sequence>
<accession>A0A7D3ZYK5</accession>
<gene>
    <name evidence="2" type="ORF">ACTIVE_4909</name>
</gene>
<protein>
    <submittedName>
        <fullName evidence="2">Uncharacterized protein</fullName>
    </submittedName>
</protein>
<keyword evidence="3" id="KW-1185">Reference proteome</keyword>
<dbReference type="AlphaFoldDB" id="A0A7D3ZYK5"/>
<evidence type="ECO:0000313" key="3">
    <source>
        <dbReference type="Proteomes" id="UP000501240"/>
    </source>
</evidence>
<name>A0A7D3ZYK5_ACTVE</name>
<proteinExistence type="predicted"/>
<organism evidence="2 3">
    <name type="scientific">Actinomadura verrucosospora</name>
    <dbReference type="NCBI Taxonomy" id="46165"/>
    <lineage>
        <taxon>Bacteria</taxon>
        <taxon>Bacillati</taxon>
        <taxon>Actinomycetota</taxon>
        <taxon>Actinomycetes</taxon>
        <taxon>Streptosporangiales</taxon>
        <taxon>Thermomonosporaceae</taxon>
        <taxon>Actinomadura</taxon>
    </lineage>
</organism>
<evidence type="ECO:0000313" key="2">
    <source>
        <dbReference type="EMBL" id="QKG23266.1"/>
    </source>
</evidence>
<feature type="region of interest" description="Disordered" evidence="1">
    <location>
        <begin position="218"/>
        <end position="244"/>
    </location>
</feature>
<reference evidence="2 3" key="1">
    <citation type="submission" date="2020-05" db="EMBL/GenBank/DDBJ databases">
        <title>Actinomadura verrucosospora NRRL-B18236 (PFL_A860) Genome sequencing and assembly.</title>
        <authorList>
            <person name="Samborskyy M."/>
        </authorList>
    </citation>
    <scope>NUCLEOTIDE SEQUENCE [LARGE SCALE GENOMIC DNA]</scope>
    <source>
        <strain evidence="2 3">NRRL:B18236</strain>
    </source>
</reference>
<dbReference type="EMBL" id="CP053892">
    <property type="protein sequence ID" value="QKG23266.1"/>
    <property type="molecule type" value="Genomic_DNA"/>
</dbReference>
<evidence type="ECO:0000256" key="1">
    <source>
        <dbReference type="SAM" id="MobiDB-lite"/>
    </source>
</evidence>
<feature type="compositionally biased region" description="Acidic residues" evidence="1">
    <location>
        <begin position="19"/>
        <end position="30"/>
    </location>
</feature>
<dbReference type="Proteomes" id="UP000501240">
    <property type="component" value="Chromosome"/>
</dbReference>
<feature type="region of interest" description="Disordered" evidence="1">
    <location>
        <begin position="1"/>
        <end position="31"/>
    </location>
</feature>